<evidence type="ECO:0000313" key="2">
    <source>
        <dbReference type="Proteomes" id="UP000037696"/>
    </source>
</evidence>
<name>A0A0M8NTN7_9EURO</name>
<dbReference type="Proteomes" id="UP000037696">
    <property type="component" value="Unassembled WGS sequence"/>
</dbReference>
<sequence>MPTIGMEVFGVNAGKLACAEIWAKKVKMNKSSTKNRRTYKLYRNRIERRNKISKKGRGVEELIKEVWREEKITVSTETAEVHFAYQVIRSSHAPYRNIQMHDIHM</sequence>
<dbReference type="AlphaFoldDB" id="A0A0M8NTN7"/>
<reference evidence="1 2" key="1">
    <citation type="submission" date="2015-08" db="EMBL/GenBank/DDBJ databases">
        <title>Genome sequencing of Penicillium nordicum.</title>
        <authorList>
            <person name="Nguyen H.D."/>
            <person name="Seifert K.A."/>
        </authorList>
    </citation>
    <scope>NUCLEOTIDE SEQUENCE [LARGE SCALE GENOMIC DNA]</scope>
    <source>
        <strain evidence="1 2">DAOMC 185683</strain>
    </source>
</reference>
<comment type="caution">
    <text evidence="1">The sequence shown here is derived from an EMBL/GenBank/DDBJ whole genome shotgun (WGS) entry which is preliminary data.</text>
</comment>
<dbReference type="EMBL" id="LHQQ01000215">
    <property type="protein sequence ID" value="KOS39186.1"/>
    <property type="molecule type" value="Genomic_DNA"/>
</dbReference>
<proteinExistence type="predicted"/>
<evidence type="ECO:0000313" key="1">
    <source>
        <dbReference type="EMBL" id="KOS39186.1"/>
    </source>
</evidence>
<gene>
    <name evidence="1" type="ORF">ACN38_g9978</name>
</gene>
<accession>A0A0M8NTN7</accession>
<organism evidence="1 2">
    <name type="scientific">Penicillium nordicum</name>
    <dbReference type="NCBI Taxonomy" id="229535"/>
    <lineage>
        <taxon>Eukaryota</taxon>
        <taxon>Fungi</taxon>
        <taxon>Dikarya</taxon>
        <taxon>Ascomycota</taxon>
        <taxon>Pezizomycotina</taxon>
        <taxon>Eurotiomycetes</taxon>
        <taxon>Eurotiomycetidae</taxon>
        <taxon>Eurotiales</taxon>
        <taxon>Aspergillaceae</taxon>
        <taxon>Penicillium</taxon>
    </lineage>
</organism>
<keyword evidence="2" id="KW-1185">Reference proteome</keyword>
<protein>
    <submittedName>
        <fullName evidence="1">Uncharacterized protein</fullName>
    </submittedName>
</protein>